<keyword evidence="7 9" id="KW-0368">Histidine biosynthesis</keyword>
<evidence type="ECO:0000256" key="5">
    <source>
        <dbReference type="ARBA" id="ARBA00016664"/>
    </source>
</evidence>
<dbReference type="FunFam" id="3.30.230.40:FF:000004">
    <property type="entry name" value="Imidazoleglycerol-phosphate dehydratase"/>
    <property type="match status" value="1"/>
</dbReference>
<accession>A0A4T0MFK9</accession>
<comment type="similarity">
    <text evidence="3 9">Belongs to the imidazoleglycerol-phosphate dehydratase family.</text>
</comment>
<dbReference type="Proteomes" id="UP000310685">
    <property type="component" value="Unassembled WGS sequence"/>
</dbReference>
<keyword evidence="6" id="KW-0028">Amino-acid biosynthesis</keyword>
<evidence type="ECO:0000313" key="17">
    <source>
        <dbReference type="Proteomes" id="UP000309601"/>
    </source>
</evidence>
<keyword evidence="8 9" id="KW-0456">Lyase</keyword>
<evidence type="ECO:0000313" key="18">
    <source>
        <dbReference type="Proteomes" id="UP000310685"/>
    </source>
</evidence>
<dbReference type="EC" id="4.2.1.19" evidence="4 9"/>
<reference evidence="15 16" key="1">
    <citation type="submission" date="2019-03" db="EMBL/GenBank/DDBJ databases">
        <title>Sequencing 25 genomes of Wallemia mellicola.</title>
        <authorList>
            <person name="Gostincar C."/>
        </authorList>
    </citation>
    <scope>NUCLEOTIDE SEQUENCE [LARGE SCALE GENOMIC DNA]</scope>
    <source>
        <strain evidence="13 17">EXF-1274</strain>
        <strain evidence="14 15">EXF-1277</strain>
        <strain evidence="10 18">EXF-6152</strain>
        <strain evidence="12 19">EXF-757</strain>
        <strain evidence="11 16">EXF-8738</strain>
    </source>
</reference>
<dbReference type="NCBIfam" id="NF002114">
    <property type="entry name" value="PRK00951.2-4"/>
    <property type="match status" value="1"/>
</dbReference>
<dbReference type="EMBL" id="SPRO01000031">
    <property type="protein sequence ID" value="TIC29088.1"/>
    <property type="molecule type" value="Genomic_DNA"/>
</dbReference>
<dbReference type="AlphaFoldDB" id="A0A4T0MFK9"/>
<evidence type="ECO:0000313" key="12">
    <source>
        <dbReference type="EMBL" id="TIC64221.1"/>
    </source>
</evidence>
<sequence length="480" mass="53780">MVQPDPAQFLPADYHLNNPHIPFVVWPEHVPGIIPTEAFPVEAAMDRSMAKADVAVQKASETNTLHQKIPSVVHYTFGLGDDSEELEYYQYLAIRSALIVLKPKAVLFHYINEPYGPWWDRLKELPEAVHVMARNMTHIFHQPVDNEESKSDVIRLEALLRWGGVFLEPDVFVIRDFLSAGLLNEPVVMGMESQTDMTKHELDPTGLNNAVILAEPNSRFIRDWYNSYGTFNQSEPAKHSLEVPWKFARLNPSYVTVLNRLGLFWPLHTEDALEMLSIMVRSAQVERNTGETQIKVNLTIDAVFNKQKQVIDVHTGIGFLDHMYSALAKHGGMSLEMHCKGDLWIDDHHTAEDSALALGTAFKQALGDIKGIKRYGSAYAPLDEALSRAVLDISGRSYCVAELDLKREKIGDLSCEMIPHIFHSFADTAAITLHVDCLRGNNDHHRSESAFKALALAIKDAISYTGSNEIPSTKGVLAGY</sequence>
<dbReference type="InterPro" id="IPR038494">
    <property type="entry name" value="IGPD_sf"/>
</dbReference>
<gene>
    <name evidence="12" type="ORF">E3Q01_02899</name>
    <name evidence="13" type="ORF">E3Q02_01948</name>
    <name evidence="14" type="ORF">E3Q03_01920</name>
    <name evidence="11" type="ORF">E3Q10_02816</name>
    <name evidence="10" type="ORF">E3Q22_00675</name>
</gene>
<organism evidence="10 18">
    <name type="scientific">Wallemia mellicola</name>
    <dbReference type="NCBI Taxonomy" id="1708541"/>
    <lineage>
        <taxon>Eukaryota</taxon>
        <taxon>Fungi</taxon>
        <taxon>Dikarya</taxon>
        <taxon>Basidiomycota</taxon>
        <taxon>Wallemiomycotina</taxon>
        <taxon>Wallemiomycetes</taxon>
        <taxon>Wallemiales</taxon>
        <taxon>Wallemiaceae</taxon>
        <taxon>Wallemia</taxon>
    </lineage>
</organism>
<comment type="pathway">
    <text evidence="2 9">Amino-acid biosynthesis; L-histidine biosynthesis; L-histidine from 5-phospho-alpha-D-ribose 1-diphosphate: step 6/9.</text>
</comment>
<dbReference type="GO" id="GO:0004424">
    <property type="term" value="F:imidazoleglycerol-phosphate dehydratase activity"/>
    <property type="evidence" value="ECO:0007669"/>
    <property type="project" value="UniProtKB-EC"/>
</dbReference>
<comment type="caution">
    <text evidence="10">The sequence shown here is derived from an EMBL/GenBank/DDBJ whole genome shotgun (WGS) entry which is preliminary data.</text>
</comment>
<dbReference type="Gene3D" id="3.30.230.40">
    <property type="entry name" value="Imidazole glycerol phosphate dehydratase, domain 1"/>
    <property type="match status" value="2"/>
</dbReference>
<dbReference type="EMBL" id="SPRX01000036">
    <property type="protein sequence ID" value="TIC64221.1"/>
    <property type="molecule type" value="Genomic_DNA"/>
</dbReference>
<dbReference type="CDD" id="cd07914">
    <property type="entry name" value="IGPD"/>
    <property type="match status" value="1"/>
</dbReference>
<evidence type="ECO:0000256" key="9">
    <source>
        <dbReference type="RuleBase" id="RU000598"/>
    </source>
</evidence>
<dbReference type="Proteomes" id="UP000305362">
    <property type="component" value="Unassembled WGS sequence"/>
</dbReference>
<evidence type="ECO:0000313" key="11">
    <source>
        <dbReference type="EMBL" id="TIC29088.1"/>
    </source>
</evidence>
<dbReference type="Proteomes" id="UP000309601">
    <property type="component" value="Unassembled WGS sequence"/>
</dbReference>
<dbReference type="SUPFAM" id="SSF54211">
    <property type="entry name" value="Ribosomal protein S5 domain 2-like"/>
    <property type="match status" value="2"/>
</dbReference>
<dbReference type="EMBL" id="SPRW01000017">
    <property type="protein sequence ID" value="TIC66214.1"/>
    <property type="molecule type" value="Genomic_DNA"/>
</dbReference>
<evidence type="ECO:0000256" key="4">
    <source>
        <dbReference type="ARBA" id="ARBA00012075"/>
    </source>
</evidence>
<dbReference type="UniPathway" id="UPA00031">
    <property type="reaction ID" value="UER00011"/>
</dbReference>
<evidence type="ECO:0000256" key="2">
    <source>
        <dbReference type="ARBA" id="ARBA00005047"/>
    </source>
</evidence>
<protein>
    <recommendedName>
        <fullName evidence="5 9">Imidazoleglycerol-phosphate dehydratase</fullName>
        <ecNumber evidence="4 9">4.2.1.19</ecNumber>
    </recommendedName>
</protein>
<dbReference type="OrthoDB" id="447729at2759"/>
<dbReference type="Proteomes" id="UP000305647">
    <property type="component" value="Unassembled WGS sequence"/>
</dbReference>
<evidence type="ECO:0000313" key="10">
    <source>
        <dbReference type="EMBL" id="TIB81964.1"/>
    </source>
</evidence>
<dbReference type="EMBL" id="SPRC01000004">
    <property type="protein sequence ID" value="TIB81964.1"/>
    <property type="molecule type" value="Genomic_DNA"/>
</dbReference>
<dbReference type="InterPro" id="IPR000807">
    <property type="entry name" value="ImidazoleglycerolP_deHydtase"/>
</dbReference>
<dbReference type="NCBIfam" id="NF002111">
    <property type="entry name" value="PRK00951.2-1"/>
    <property type="match status" value="1"/>
</dbReference>
<dbReference type="FunFam" id="3.30.230.40:FF:000001">
    <property type="entry name" value="Imidazoleglycerol-phosphate dehydratase HisB"/>
    <property type="match status" value="1"/>
</dbReference>
<dbReference type="Proteomes" id="UP000310708">
    <property type="component" value="Unassembled WGS sequence"/>
</dbReference>
<evidence type="ECO:0000313" key="19">
    <source>
        <dbReference type="Proteomes" id="UP000310708"/>
    </source>
</evidence>
<dbReference type="PANTHER" id="PTHR23133">
    <property type="entry name" value="IMIDAZOLEGLYCEROL-PHOSPHATE DEHYDRATASE HIS7"/>
    <property type="match status" value="1"/>
</dbReference>
<dbReference type="PANTHER" id="PTHR23133:SF2">
    <property type="entry name" value="IMIDAZOLEGLYCEROL-PHOSPHATE DEHYDRATASE"/>
    <property type="match status" value="1"/>
</dbReference>
<name>A0A4T0MFK9_9BASI</name>
<evidence type="ECO:0000313" key="16">
    <source>
        <dbReference type="Proteomes" id="UP000305647"/>
    </source>
</evidence>
<dbReference type="InterPro" id="IPR020568">
    <property type="entry name" value="Ribosomal_Su5_D2-typ_SF"/>
</dbReference>
<evidence type="ECO:0000256" key="7">
    <source>
        <dbReference type="ARBA" id="ARBA00023102"/>
    </source>
</evidence>
<evidence type="ECO:0000256" key="1">
    <source>
        <dbReference type="ARBA" id="ARBA00001723"/>
    </source>
</evidence>
<dbReference type="InterPro" id="IPR020565">
    <property type="entry name" value="ImidazoleglycerP_deHydtase_CS"/>
</dbReference>
<evidence type="ECO:0000256" key="6">
    <source>
        <dbReference type="ARBA" id="ARBA00022605"/>
    </source>
</evidence>
<proteinExistence type="inferred from homology"/>
<evidence type="ECO:0000313" key="15">
    <source>
        <dbReference type="Proteomes" id="UP000305362"/>
    </source>
</evidence>
<evidence type="ECO:0000256" key="8">
    <source>
        <dbReference type="ARBA" id="ARBA00023239"/>
    </source>
</evidence>
<evidence type="ECO:0000313" key="14">
    <source>
        <dbReference type="EMBL" id="TIC67545.1"/>
    </source>
</evidence>
<dbReference type="SUPFAM" id="SSF53448">
    <property type="entry name" value="Nucleotide-diphospho-sugar transferases"/>
    <property type="match status" value="1"/>
</dbReference>
<evidence type="ECO:0000256" key="3">
    <source>
        <dbReference type="ARBA" id="ARBA00007481"/>
    </source>
</evidence>
<dbReference type="HAMAP" id="MF_00076">
    <property type="entry name" value="HisB"/>
    <property type="match status" value="1"/>
</dbReference>
<dbReference type="InterPro" id="IPR029044">
    <property type="entry name" value="Nucleotide-diphossugar_trans"/>
</dbReference>
<comment type="catalytic activity">
    <reaction evidence="1 9">
        <text>D-erythro-1-(imidazol-4-yl)glycerol 3-phosphate = 3-(imidazol-4-yl)-2-oxopropyl phosphate + H2O</text>
        <dbReference type="Rhea" id="RHEA:11040"/>
        <dbReference type="ChEBI" id="CHEBI:15377"/>
        <dbReference type="ChEBI" id="CHEBI:57766"/>
        <dbReference type="ChEBI" id="CHEBI:58278"/>
        <dbReference type="EC" id="4.2.1.19"/>
    </reaction>
</comment>
<evidence type="ECO:0000313" key="13">
    <source>
        <dbReference type="EMBL" id="TIC66214.1"/>
    </source>
</evidence>
<dbReference type="EMBL" id="SPRV01000016">
    <property type="protein sequence ID" value="TIC67545.1"/>
    <property type="molecule type" value="Genomic_DNA"/>
</dbReference>
<dbReference type="Gene3D" id="3.90.550.20">
    <property type="match status" value="1"/>
</dbReference>
<dbReference type="Pfam" id="PF00475">
    <property type="entry name" value="IGPD"/>
    <property type="match status" value="1"/>
</dbReference>
<dbReference type="PROSITE" id="PS00954">
    <property type="entry name" value="IGP_DEHYDRATASE_1"/>
    <property type="match status" value="1"/>
</dbReference>
<dbReference type="PROSITE" id="PS00955">
    <property type="entry name" value="IGP_DEHYDRATASE_2"/>
    <property type="match status" value="1"/>
</dbReference>
<dbReference type="GO" id="GO:0000105">
    <property type="term" value="P:L-histidine biosynthetic process"/>
    <property type="evidence" value="ECO:0007669"/>
    <property type="project" value="UniProtKB-UniPathway"/>
</dbReference>